<dbReference type="SUPFAM" id="SSF53187">
    <property type="entry name" value="Zn-dependent exopeptidases"/>
    <property type="match status" value="1"/>
</dbReference>
<dbReference type="PIRSF" id="PIRSF005962">
    <property type="entry name" value="Pept_M20D_amidohydro"/>
    <property type="match status" value="1"/>
</dbReference>
<evidence type="ECO:0000259" key="2">
    <source>
        <dbReference type="Pfam" id="PF07687"/>
    </source>
</evidence>
<keyword evidence="1" id="KW-0378">Hydrolase</keyword>
<protein>
    <submittedName>
        <fullName evidence="3">Amidohydrolase</fullName>
    </submittedName>
</protein>
<dbReference type="Pfam" id="PF01546">
    <property type="entry name" value="Peptidase_M20"/>
    <property type="match status" value="1"/>
</dbReference>
<dbReference type="InterPro" id="IPR002933">
    <property type="entry name" value="Peptidase_M20"/>
</dbReference>
<evidence type="ECO:0000256" key="1">
    <source>
        <dbReference type="ARBA" id="ARBA00022801"/>
    </source>
</evidence>
<dbReference type="InterPro" id="IPR017439">
    <property type="entry name" value="Amidohydrolase"/>
</dbReference>
<keyword evidence="4" id="KW-1185">Reference proteome</keyword>
<dbReference type="InterPro" id="IPR011650">
    <property type="entry name" value="Peptidase_M20_dimer"/>
</dbReference>
<accession>A0ABS9MPY5</accession>
<dbReference type="InterPro" id="IPR052030">
    <property type="entry name" value="Peptidase_M20/M20A_hydrolases"/>
</dbReference>
<organism evidence="3 4">
    <name type="scientific">Mesosutterella porci</name>
    <dbReference type="NCBI Taxonomy" id="2915351"/>
    <lineage>
        <taxon>Bacteria</taxon>
        <taxon>Pseudomonadati</taxon>
        <taxon>Pseudomonadota</taxon>
        <taxon>Betaproteobacteria</taxon>
        <taxon>Burkholderiales</taxon>
        <taxon>Sutterellaceae</taxon>
        <taxon>Mesosutterella</taxon>
    </lineage>
</organism>
<gene>
    <name evidence="3" type="ORF">MAF45_03895</name>
</gene>
<dbReference type="PANTHER" id="PTHR30575:SF3">
    <property type="entry name" value="PEPTIDASE M20 DIMERISATION DOMAIN-CONTAINING PROTEIN"/>
    <property type="match status" value="1"/>
</dbReference>
<sequence length="427" mass="45896">MLKSYKDDMVAIRRHLHRRPEEGWTEFETTYFVWSRLKQLGLPVTIGKANINTAEVLGRDEKLVADAMKRAAAHGVPEDFLQATGGYTGCVAVLETGRPGPVTAFRSDMDCVIVRESDDPEHLPNKLGFASERPGLMHSCGHDGHTAVGLEVARWAVEHKDALCGKLKFIFQPAEEGCRGARAMAAAGIVDDVDYFISGHVGGVAKLGEIGVMDGGFLASTKFDVDIAGTPAHAGNAPQLGHSALMAACAASMMLTGIPRNGDGETRVSVGTLSAGEGRNVVPAHARLQMEVRGETEEVNQYMGGYVYDIFAGVDKAYRVKSTVVKAGESTTLTACPELLDTVEDVMKAVPGARLIPRVHVPSGSEDCALFMRRAVQHGGQAAFILFGCNHHGHHRPNFDIQDEQSLPNAFAVYTGFAQRMNGLKKA</sequence>
<dbReference type="EMBL" id="JAKNCT010000004">
    <property type="protein sequence ID" value="MCG5030587.1"/>
    <property type="molecule type" value="Genomic_DNA"/>
</dbReference>
<dbReference type="SUPFAM" id="SSF55031">
    <property type="entry name" value="Bacterial exopeptidase dimerisation domain"/>
    <property type="match status" value="1"/>
</dbReference>
<dbReference type="PANTHER" id="PTHR30575">
    <property type="entry name" value="PEPTIDASE M20"/>
    <property type="match status" value="1"/>
</dbReference>
<name>A0ABS9MPY5_9BURK</name>
<dbReference type="InterPro" id="IPR036264">
    <property type="entry name" value="Bact_exopeptidase_dim_dom"/>
</dbReference>
<proteinExistence type="predicted"/>
<evidence type="ECO:0000313" key="4">
    <source>
        <dbReference type="Proteomes" id="UP001297600"/>
    </source>
</evidence>
<feature type="domain" description="Peptidase M20 dimerisation" evidence="2">
    <location>
        <begin position="222"/>
        <end position="298"/>
    </location>
</feature>
<dbReference type="Proteomes" id="UP001297600">
    <property type="component" value="Unassembled WGS sequence"/>
</dbReference>
<comment type="caution">
    <text evidence="3">The sequence shown here is derived from an EMBL/GenBank/DDBJ whole genome shotgun (WGS) entry which is preliminary data.</text>
</comment>
<dbReference type="RefSeq" id="WP_237978244.1">
    <property type="nucleotide sequence ID" value="NZ_JAKNCT010000004.1"/>
</dbReference>
<evidence type="ECO:0000313" key="3">
    <source>
        <dbReference type="EMBL" id="MCG5030587.1"/>
    </source>
</evidence>
<dbReference type="Gene3D" id="3.40.630.10">
    <property type="entry name" value="Zn peptidases"/>
    <property type="match status" value="2"/>
</dbReference>
<dbReference type="NCBIfam" id="TIGR01891">
    <property type="entry name" value="amidohydrolases"/>
    <property type="match status" value="1"/>
</dbReference>
<reference evidence="3 4" key="1">
    <citation type="submission" date="2022-02" db="EMBL/GenBank/DDBJ databases">
        <title>Mesosutterella porci, a novel member of the family Sutterellaceae from pig feces.</title>
        <authorList>
            <person name="Wylensek D."/>
            <person name="Clavel T."/>
        </authorList>
    </citation>
    <scope>NUCLEOTIDE SEQUENCE [LARGE SCALE GENOMIC DNA]</scope>
    <source>
        <strain evidence="4">oilRF-744-wt-GAM-9</strain>
    </source>
</reference>
<dbReference type="Pfam" id="PF07687">
    <property type="entry name" value="M20_dimer"/>
    <property type="match status" value="1"/>
</dbReference>